<evidence type="ECO:0000313" key="2">
    <source>
        <dbReference type="Proteomes" id="UP001419268"/>
    </source>
</evidence>
<proteinExistence type="predicted"/>
<organism evidence="1 2">
    <name type="scientific">Stephania cephalantha</name>
    <dbReference type="NCBI Taxonomy" id="152367"/>
    <lineage>
        <taxon>Eukaryota</taxon>
        <taxon>Viridiplantae</taxon>
        <taxon>Streptophyta</taxon>
        <taxon>Embryophyta</taxon>
        <taxon>Tracheophyta</taxon>
        <taxon>Spermatophyta</taxon>
        <taxon>Magnoliopsida</taxon>
        <taxon>Ranunculales</taxon>
        <taxon>Menispermaceae</taxon>
        <taxon>Menispermoideae</taxon>
        <taxon>Cissampelideae</taxon>
        <taxon>Stephania</taxon>
    </lineage>
</organism>
<protein>
    <submittedName>
        <fullName evidence="1">Uncharacterized protein</fullName>
    </submittedName>
</protein>
<keyword evidence="2" id="KW-1185">Reference proteome</keyword>
<gene>
    <name evidence="1" type="ORF">Scep_018923</name>
</gene>
<dbReference type="AlphaFoldDB" id="A0AAP0I9Y0"/>
<dbReference type="Proteomes" id="UP001419268">
    <property type="component" value="Unassembled WGS sequence"/>
</dbReference>
<name>A0AAP0I9Y0_9MAGN</name>
<dbReference type="EMBL" id="JBBNAG010000008">
    <property type="protein sequence ID" value="KAK9111404.1"/>
    <property type="molecule type" value="Genomic_DNA"/>
</dbReference>
<sequence length="66" mass="7933">MSTLSTVIKYVFPHEIELEQEIELERWSERRGSMKIDENAPCSCRATKKRIDDRFQFFKPKNLPQM</sequence>
<comment type="caution">
    <text evidence="1">The sequence shown here is derived from an EMBL/GenBank/DDBJ whole genome shotgun (WGS) entry which is preliminary data.</text>
</comment>
<evidence type="ECO:0000313" key="1">
    <source>
        <dbReference type="EMBL" id="KAK9111404.1"/>
    </source>
</evidence>
<accession>A0AAP0I9Y0</accession>
<reference evidence="1 2" key="1">
    <citation type="submission" date="2024-01" db="EMBL/GenBank/DDBJ databases">
        <title>Genome assemblies of Stephania.</title>
        <authorList>
            <person name="Yang L."/>
        </authorList>
    </citation>
    <scope>NUCLEOTIDE SEQUENCE [LARGE SCALE GENOMIC DNA]</scope>
    <source>
        <strain evidence="1">JXDWG</strain>
        <tissue evidence="1">Leaf</tissue>
    </source>
</reference>